<keyword evidence="3" id="KW-1185">Reference proteome</keyword>
<keyword evidence="1" id="KW-0997">Cell inner membrane</keyword>
<name>A0ABS7TC38_9GAMM</name>
<reference evidence="2" key="1">
    <citation type="submission" date="2021-09" db="EMBL/GenBank/DDBJ databases">
        <authorList>
            <person name="Wu T."/>
            <person name="Guo S.Z."/>
        </authorList>
    </citation>
    <scope>NUCLEOTIDE SEQUENCE</scope>
    <source>
        <strain evidence="2">RSS-23</strain>
    </source>
</reference>
<keyword evidence="1" id="KW-0472">Membrane</keyword>
<sequence>MRLLEDRTIRLFVGLAAFFCANAVLAEFIGVKIFALEATLGIAPLHWDLFGNRGTLDFTAGTVIWPIVFIMTDTVNEYFGMRGVRMISWLAAGLVAYGFLFAYIAIHLAPATWWMGAAQTQGVPDYQAAYAAIFGQGMWIIVGSLVAFLVGQLIDVRVFHRIRRHTGDRHAWLRATGSTAVSQLVDSFVVLYIAFVIGPQHWPTAQFLAIGTLNYVYKMLAAIALIPLLYLARVGIHRYLGHDRAAELRTLAAQED</sequence>
<organism evidence="2 3">
    <name type="scientific">Thermomonas beijingensis</name>
    <dbReference type="NCBI Taxonomy" id="2872701"/>
    <lineage>
        <taxon>Bacteria</taxon>
        <taxon>Pseudomonadati</taxon>
        <taxon>Pseudomonadota</taxon>
        <taxon>Gammaproteobacteria</taxon>
        <taxon>Lysobacterales</taxon>
        <taxon>Lysobacteraceae</taxon>
        <taxon>Thermomonas</taxon>
    </lineage>
</organism>
<feature type="transmembrane region" description="Helical" evidence="1">
    <location>
        <begin position="171"/>
        <end position="195"/>
    </location>
</feature>
<comment type="function">
    <text evidence="1">Involved in the import of queuosine (Q) precursors, required for Q precursor salvage.</text>
</comment>
<dbReference type="EMBL" id="JAIQDJ010000001">
    <property type="protein sequence ID" value="MBZ4185428.1"/>
    <property type="molecule type" value="Genomic_DNA"/>
</dbReference>
<comment type="subcellular location">
    <subcellularLocation>
        <location evidence="1">Cell inner membrane</location>
        <topology evidence="1">Multi-pass membrane protein</topology>
    </subcellularLocation>
</comment>
<dbReference type="Proteomes" id="UP001430290">
    <property type="component" value="Unassembled WGS sequence"/>
</dbReference>
<accession>A0ABS7TC38</accession>
<feature type="transmembrane region" description="Helical" evidence="1">
    <location>
        <begin position="12"/>
        <end position="35"/>
    </location>
</feature>
<dbReference type="Pfam" id="PF02592">
    <property type="entry name" value="Vut_1"/>
    <property type="match status" value="1"/>
</dbReference>
<feature type="transmembrane region" description="Helical" evidence="1">
    <location>
        <begin position="87"/>
        <end position="109"/>
    </location>
</feature>
<feature type="transmembrane region" description="Helical" evidence="1">
    <location>
        <begin position="129"/>
        <end position="150"/>
    </location>
</feature>
<keyword evidence="1" id="KW-0813">Transport</keyword>
<dbReference type="HAMAP" id="MF_02088">
    <property type="entry name" value="Q_prec_transport"/>
    <property type="match status" value="1"/>
</dbReference>
<feature type="transmembrane region" description="Helical" evidence="1">
    <location>
        <begin position="215"/>
        <end position="232"/>
    </location>
</feature>
<keyword evidence="1" id="KW-1003">Cell membrane</keyword>
<dbReference type="InterPro" id="IPR003744">
    <property type="entry name" value="YhhQ"/>
</dbReference>
<comment type="caution">
    <text evidence="2">The sequence shown here is derived from an EMBL/GenBank/DDBJ whole genome shotgun (WGS) entry which is preliminary data.</text>
</comment>
<dbReference type="PANTHER" id="PTHR34300">
    <property type="entry name" value="QUEUOSINE PRECURSOR TRANSPORTER-RELATED"/>
    <property type="match status" value="1"/>
</dbReference>
<proteinExistence type="inferred from homology"/>
<comment type="similarity">
    <text evidence="1">Belongs to the vitamin uptake transporter (VUT/ECF) (TC 2.A.88) family. Q precursor transporter subfamily.</text>
</comment>
<dbReference type="PANTHER" id="PTHR34300:SF2">
    <property type="entry name" value="QUEUOSINE PRECURSOR TRANSPORTER-RELATED"/>
    <property type="match status" value="1"/>
</dbReference>
<keyword evidence="1" id="KW-0812">Transmembrane</keyword>
<evidence type="ECO:0000256" key="1">
    <source>
        <dbReference type="HAMAP-Rule" id="MF_02088"/>
    </source>
</evidence>
<protein>
    <recommendedName>
        <fullName evidence="1">Probable queuosine precursor transporter</fullName>
        <shortName evidence="1">Q precursor transporter</shortName>
    </recommendedName>
</protein>
<dbReference type="NCBIfam" id="TIGR00697">
    <property type="entry name" value="queuosine precursor transporter"/>
    <property type="match status" value="1"/>
</dbReference>
<evidence type="ECO:0000313" key="3">
    <source>
        <dbReference type="Proteomes" id="UP001430290"/>
    </source>
</evidence>
<evidence type="ECO:0000313" key="2">
    <source>
        <dbReference type="EMBL" id="MBZ4185428.1"/>
    </source>
</evidence>
<dbReference type="RefSeq" id="WP_223626885.1">
    <property type="nucleotide sequence ID" value="NZ_JAIQDJ010000001.1"/>
</dbReference>
<feature type="transmembrane region" description="Helical" evidence="1">
    <location>
        <begin position="55"/>
        <end position="75"/>
    </location>
</feature>
<gene>
    <name evidence="2" type="ORF">K7B09_03705</name>
</gene>
<keyword evidence="1" id="KW-1133">Transmembrane helix</keyword>